<dbReference type="SMART" id="SM00267">
    <property type="entry name" value="GGDEF"/>
    <property type="match status" value="1"/>
</dbReference>
<dbReference type="Pfam" id="PF00072">
    <property type="entry name" value="Response_reg"/>
    <property type="match status" value="1"/>
</dbReference>
<proteinExistence type="predicted"/>
<dbReference type="Pfam" id="PF00563">
    <property type="entry name" value="EAL"/>
    <property type="match status" value="1"/>
</dbReference>
<dbReference type="PROSITE" id="PS50883">
    <property type="entry name" value="EAL"/>
    <property type="match status" value="1"/>
</dbReference>
<dbReference type="Pfam" id="PF00990">
    <property type="entry name" value="GGDEF"/>
    <property type="match status" value="1"/>
</dbReference>
<dbReference type="SMART" id="SM00052">
    <property type="entry name" value="EAL"/>
    <property type="match status" value="1"/>
</dbReference>
<evidence type="ECO:0000259" key="1">
    <source>
        <dbReference type="PROSITE" id="PS50110"/>
    </source>
</evidence>
<dbReference type="CDD" id="cd01948">
    <property type="entry name" value="EAL"/>
    <property type="match status" value="1"/>
</dbReference>
<dbReference type="SMART" id="SM00448">
    <property type="entry name" value="REC"/>
    <property type="match status" value="1"/>
</dbReference>
<dbReference type="InterPro" id="IPR001789">
    <property type="entry name" value="Sig_transdc_resp-reg_receiver"/>
</dbReference>
<dbReference type="GO" id="GO:0000160">
    <property type="term" value="P:phosphorelay signal transduction system"/>
    <property type="evidence" value="ECO:0007669"/>
    <property type="project" value="InterPro"/>
</dbReference>
<reference evidence="4" key="1">
    <citation type="submission" date="2018-06" db="EMBL/GenBank/DDBJ databases">
        <authorList>
            <person name="Zhirakovskaya E."/>
        </authorList>
    </citation>
    <scope>NUCLEOTIDE SEQUENCE</scope>
</reference>
<dbReference type="CDD" id="cd01949">
    <property type="entry name" value="GGDEF"/>
    <property type="match status" value="1"/>
</dbReference>
<dbReference type="InterPro" id="IPR052155">
    <property type="entry name" value="Biofilm_reg_signaling"/>
</dbReference>
<dbReference type="SUPFAM" id="SSF52172">
    <property type="entry name" value="CheY-like"/>
    <property type="match status" value="1"/>
</dbReference>
<dbReference type="FunFam" id="3.30.70.270:FF:000001">
    <property type="entry name" value="Diguanylate cyclase domain protein"/>
    <property type="match status" value="1"/>
</dbReference>
<dbReference type="InterPro" id="IPR043128">
    <property type="entry name" value="Rev_trsase/Diguanyl_cyclase"/>
</dbReference>
<dbReference type="PROSITE" id="PS50110">
    <property type="entry name" value="RESPONSE_REGULATORY"/>
    <property type="match status" value="1"/>
</dbReference>
<dbReference type="NCBIfam" id="TIGR00254">
    <property type="entry name" value="GGDEF"/>
    <property type="match status" value="1"/>
</dbReference>
<dbReference type="PROSITE" id="PS50887">
    <property type="entry name" value="GGDEF"/>
    <property type="match status" value="1"/>
</dbReference>
<feature type="domain" description="GGDEF" evidence="3">
    <location>
        <begin position="179"/>
        <end position="312"/>
    </location>
</feature>
<dbReference type="Gene3D" id="3.20.20.450">
    <property type="entry name" value="EAL domain"/>
    <property type="match status" value="1"/>
</dbReference>
<dbReference type="InterPro" id="IPR000160">
    <property type="entry name" value="GGDEF_dom"/>
</dbReference>
<gene>
    <name evidence="4" type="ORF">MNBD_GAMMA09-3316</name>
</gene>
<dbReference type="InterPro" id="IPR029787">
    <property type="entry name" value="Nucleotide_cyclase"/>
</dbReference>
<feature type="domain" description="EAL" evidence="2">
    <location>
        <begin position="321"/>
        <end position="572"/>
    </location>
</feature>
<dbReference type="Gene3D" id="3.30.70.270">
    <property type="match status" value="1"/>
</dbReference>
<evidence type="ECO:0000313" key="4">
    <source>
        <dbReference type="EMBL" id="VAW65834.1"/>
    </source>
</evidence>
<dbReference type="PANTHER" id="PTHR44757:SF2">
    <property type="entry name" value="BIOFILM ARCHITECTURE MAINTENANCE PROTEIN MBAA"/>
    <property type="match status" value="1"/>
</dbReference>
<sequence>MINEKHFGSEVSPDFERTPVILVADDDPSIRLLLRHVMEQCGYHVIEASNGIEAIQFTIKQLPDLILMDAVMPELDGFRATEEIRKMPECESITVLMATSLDDDKSIARAFEVGACDYVTKPFNWSVLKHRVTRMLFAADAERKIRHIAYHDSLTGLPNRMLFMDRIDQAISRAEREQGQFALLYIDIDHFKVINDSMGHAAGDQLLNTVSERLRHVLRKSDTVARLGGDEFTVIIEGLQEAEWVITVANNILETLLEPVKINSQEVHISGSIGIALYPQDGENFGTLLKHADTAMYKAKDKGRHTFQFYASEMSLKAVHRLELESQIRTALKEEQFVVYYQPKISLTTDKYIGVEALVRWQHPEKGMIPPIEFIPLAEETGLITQLDEWVMRTACEQFNKWKKAGSILENLSVNVSARHFKKGGLSVFCRSVLEKSSLDPSSLEIELTESALVDNYSSAKKALEEIHEMGIQIALDDFGTGYASMSYLKEFPFDTVKLDRSFIKGIPDDMESTAIVDAMIQLSSALSLNVVAEGVETEQQKAYLADKGCFYAQGYLWARPVSADELEKMIF</sequence>
<organism evidence="4">
    <name type="scientific">hydrothermal vent metagenome</name>
    <dbReference type="NCBI Taxonomy" id="652676"/>
    <lineage>
        <taxon>unclassified sequences</taxon>
        <taxon>metagenomes</taxon>
        <taxon>ecological metagenomes</taxon>
    </lineage>
</organism>
<dbReference type="FunFam" id="3.20.20.450:FF:000001">
    <property type="entry name" value="Cyclic di-GMP phosphodiesterase yahA"/>
    <property type="match status" value="1"/>
</dbReference>
<name>A0A3B0YAZ7_9ZZZZ</name>
<dbReference type="SUPFAM" id="SSF141868">
    <property type="entry name" value="EAL domain-like"/>
    <property type="match status" value="1"/>
</dbReference>
<dbReference type="Gene3D" id="3.40.50.2300">
    <property type="match status" value="1"/>
</dbReference>
<accession>A0A3B0YAZ7</accession>
<evidence type="ECO:0000259" key="2">
    <source>
        <dbReference type="PROSITE" id="PS50883"/>
    </source>
</evidence>
<dbReference type="InterPro" id="IPR001633">
    <property type="entry name" value="EAL_dom"/>
</dbReference>
<dbReference type="EMBL" id="UOFI01000069">
    <property type="protein sequence ID" value="VAW65834.1"/>
    <property type="molecule type" value="Genomic_DNA"/>
</dbReference>
<dbReference type="InterPro" id="IPR035919">
    <property type="entry name" value="EAL_sf"/>
</dbReference>
<protein>
    <submittedName>
        <fullName evidence="4">Sensory box/GGDEF family protein</fullName>
    </submittedName>
</protein>
<dbReference type="InterPro" id="IPR011006">
    <property type="entry name" value="CheY-like_superfamily"/>
</dbReference>
<evidence type="ECO:0000259" key="3">
    <source>
        <dbReference type="PROSITE" id="PS50887"/>
    </source>
</evidence>
<dbReference type="AlphaFoldDB" id="A0A3B0YAZ7"/>
<dbReference type="SUPFAM" id="SSF55073">
    <property type="entry name" value="Nucleotide cyclase"/>
    <property type="match status" value="1"/>
</dbReference>
<dbReference type="PANTHER" id="PTHR44757">
    <property type="entry name" value="DIGUANYLATE CYCLASE DGCP"/>
    <property type="match status" value="1"/>
</dbReference>
<feature type="domain" description="Response regulatory" evidence="1">
    <location>
        <begin position="20"/>
        <end position="136"/>
    </location>
</feature>